<dbReference type="InterPro" id="IPR008922">
    <property type="entry name" value="Di-copper_centre_dom_sf"/>
</dbReference>
<dbReference type="AlphaFoldDB" id="A0A4P9VXN1"/>
<evidence type="ECO:0000256" key="1">
    <source>
        <dbReference type="ARBA" id="ARBA00022723"/>
    </source>
</evidence>
<dbReference type="Gene3D" id="1.10.1280.10">
    <property type="entry name" value="Di-copper center containing domain from catechol oxidase"/>
    <property type="match status" value="1"/>
</dbReference>
<dbReference type="PANTHER" id="PTHR11474">
    <property type="entry name" value="TYROSINASE FAMILY MEMBER"/>
    <property type="match status" value="1"/>
</dbReference>
<dbReference type="SUPFAM" id="SSF48056">
    <property type="entry name" value="Di-copper centre-containing domain"/>
    <property type="match status" value="1"/>
</dbReference>
<reference evidence="6" key="1">
    <citation type="journal article" date="2018" name="Nat. Microbiol.">
        <title>Leveraging single-cell genomics to expand the fungal tree of life.</title>
        <authorList>
            <person name="Ahrendt S.R."/>
            <person name="Quandt C.A."/>
            <person name="Ciobanu D."/>
            <person name="Clum A."/>
            <person name="Salamov A."/>
            <person name="Andreopoulos B."/>
            <person name="Cheng J.F."/>
            <person name="Woyke T."/>
            <person name="Pelin A."/>
            <person name="Henrissat B."/>
            <person name="Reynolds N.K."/>
            <person name="Benny G.L."/>
            <person name="Smith M.E."/>
            <person name="James T.Y."/>
            <person name="Grigoriev I.V."/>
        </authorList>
    </citation>
    <scope>NUCLEOTIDE SEQUENCE [LARGE SCALE GENOMIC DNA]</scope>
</reference>
<dbReference type="PRINTS" id="PR00092">
    <property type="entry name" value="TYROSINASE"/>
</dbReference>
<dbReference type="GO" id="GO:0016491">
    <property type="term" value="F:oxidoreductase activity"/>
    <property type="evidence" value="ECO:0007669"/>
    <property type="project" value="InterPro"/>
</dbReference>
<dbReference type="OrthoDB" id="6132182at2759"/>
<sequence>MGAQFSPVEISWLTQTTDYDQFRQNLENHPHNYLHMAIGGDMAQPPLSVNDPIFFLHHSNIDRLWNKWQQDFPGSADTYSGNKYRDQPNVNNARSTDMMGYRTSLTSVDS</sequence>
<keyword evidence="1" id="KW-0479">Metal-binding</keyword>
<dbReference type="PROSITE" id="PS00498">
    <property type="entry name" value="TYROSINASE_2"/>
    <property type="match status" value="1"/>
</dbReference>
<evidence type="ECO:0000256" key="2">
    <source>
        <dbReference type="ARBA" id="ARBA00023008"/>
    </source>
</evidence>
<feature type="domain" description="Tyrosinase copper-binding" evidence="4">
    <location>
        <begin position="51"/>
        <end position="62"/>
    </location>
</feature>
<evidence type="ECO:0000259" key="4">
    <source>
        <dbReference type="PROSITE" id="PS00498"/>
    </source>
</evidence>
<organism evidence="5 6">
    <name type="scientific">Blyttiomyces helicus</name>
    <dbReference type="NCBI Taxonomy" id="388810"/>
    <lineage>
        <taxon>Eukaryota</taxon>
        <taxon>Fungi</taxon>
        <taxon>Fungi incertae sedis</taxon>
        <taxon>Chytridiomycota</taxon>
        <taxon>Chytridiomycota incertae sedis</taxon>
        <taxon>Chytridiomycetes</taxon>
        <taxon>Chytridiomycetes incertae sedis</taxon>
        <taxon>Blyttiomyces</taxon>
    </lineage>
</organism>
<dbReference type="EMBL" id="ML000621">
    <property type="protein sequence ID" value="RKO83992.1"/>
    <property type="molecule type" value="Genomic_DNA"/>
</dbReference>
<dbReference type="PANTHER" id="PTHR11474:SF126">
    <property type="entry name" value="TYROSINASE-LIKE PROTEIN TYR-1-RELATED"/>
    <property type="match status" value="1"/>
</dbReference>
<gene>
    <name evidence="5" type="ORF">BDK51DRAFT_31294</name>
</gene>
<keyword evidence="2" id="KW-0186">Copper</keyword>
<feature type="region of interest" description="Disordered" evidence="3">
    <location>
        <begin position="76"/>
        <end position="110"/>
    </location>
</feature>
<proteinExistence type="predicted"/>
<dbReference type="InterPro" id="IPR002227">
    <property type="entry name" value="Tyrosinase_Cu-bd"/>
</dbReference>
<dbReference type="InterPro" id="IPR050316">
    <property type="entry name" value="Tyrosinase/Hemocyanin"/>
</dbReference>
<name>A0A4P9VXN1_9FUNG</name>
<evidence type="ECO:0000313" key="5">
    <source>
        <dbReference type="EMBL" id="RKO83992.1"/>
    </source>
</evidence>
<protein>
    <recommendedName>
        <fullName evidence="4">Tyrosinase copper-binding domain-containing protein</fullName>
    </recommendedName>
</protein>
<dbReference type="GO" id="GO:0046872">
    <property type="term" value="F:metal ion binding"/>
    <property type="evidence" value="ECO:0007669"/>
    <property type="project" value="UniProtKB-KW"/>
</dbReference>
<evidence type="ECO:0000313" key="6">
    <source>
        <dbReference type="Proteomes" id="UP000269721"/>
    </source>
</evidence>
<dbReference type="Proteomes" id="UP000269721">
    <property type="component" value="Unassembled WGS sequence"/>
</dbReference>
<keyword evidence="6" id="KW-1185">Reference proteome</keyword>
<accession>A0A4P9VXN1</accession>
<dbReference type="Pfam" id="PF00264">
    <property type="entry name" value="Tyrosinase"/>
    <property type="match status" value="1"/>
</dbReference>
<evidence type="ECO:0000256" key="3">
    <source>
        <dbReference type="SAM" id="MobiDB-lite"/>
    </source>
</evidence>